<dbReference type="RefSeq" id="WP_126039810.1">
    <property type="nucleotide sequence ID" value="NZ_CP034438.1"/>
</dbReference>
<dbReference type="PANTHER" id="PTHR48078">
    <property type="entry name" value="THREONINE DEHYDRATASE, MITOCHONDRIAL-RELATED"/>
    <property type="match status" value="1"/>
</dbReference>
<evidence type="ECO:0000259" key="4">
    <source>
        <dbReference type="Pfam" id="PF00291"/>
    </source>
</evidence>
<comment type="cofactor">
    <cofactor evidence="1">
        <name>pyridoxal 5'-phosphate</name>
        <dbReference type="ChEBI" id="CHEBI:597326"/>
    </cofactor>
</comment>
<sequence length="367" mass="38861">MDYIDPVDGARFPLAEPRWRSEAGRPLWIEPGPAIRPTEIEDVRSLWRYRAALPVSIDRPITMGEGLTPLVESDLHGSRVLFKLDFLNPTGSFKDRGTSVMLSYLRQHGITDIVEDSSGNGGASAAGYAAAGGLRATIVAPASTSPGKISQVRAYGADVVLVPGPRHEAENEAIRRDGDAFYASHNWQPFFLQGTKTLAYELWEDLGFEAPDNIILPVGAGSSLLGCWLGFTELLRAGSIAAMPRLFAAQPLNCSPVDAALTGDEERPVIETVAEGTAIAAPLRRAHMIEALHGGGSAAVPEADIVAALAELCGMGLYVEPTSATAAAAHRMLLDSGKITAGERTVILLTGSGMKAGDRIRQLLVGG</sequence>
<dbReference type="InterPro" id="IPR036052">
    <property type="entry name" value="TrpB-like_PALP_sf"/>
</dbReference>
<reference evidence="5 6" key="1">
    <citation type="submission" date="2018-12" db="EMBL/GenBank/DDBJ databases">
        <title>Complete genome sequence of Flaviflexus salsibiostraticola KCTC 33148.</title>
        <authorList>
            <person name="Bae J.-W."/>
        </authorList>
    </citation>
    <scope>NUCLEOTIDE SEQUENCE [LARGE SCALE GENOMIC DNA]</scope>
    <source>
        <strain evidence="5 6">KCTC 33148</strain>
    </source>
</reference>
<feature type="domain" description="Tryptophan synthase beta chain-like PALP" evidence="4">
    <location>
        <begin position="61"/>
        <end position="351"/>
    </location>
</feature>
<organism evidence="5 6">
    <name type="scientific">Flaviflexus salsibiostraticola</name>
    <dbReference type="NCBI Taxonomy" id="1282737"/>
    <lineage>
        <taxon>Bacteria</taxon>
        <taxon>Bacillati</taxon>
        <taxon>Actinomycetota</taxon>
        <taxon>Actinomycetes</taxon>
        <taxon>Actinomycetales</taxon>
        <taxon>Actinomycetaceae</taxon>
        <taxon>Flaviflexus</taxon>
    </lineage>
</organism>
<dbReference type="GO" id="GO:0006567">
    <property type="term" value="P:L-threonine catabolic process"/>
    <property type="evidence" value="ECO:0007669"/>
    <property type="project" value="TreeGrafter"/>
</dbReference>
<dbReference type="GO" id="GO:0006565">
    <property type="term" value="P:L-serine catabolic process"/>
    <property type="evidence" value="ECO:0007669"/>
    <property type="project" value="TreeGrafter"/>
</dbReference>
<name>A0A3Q8WTE4_9ACTO</name>
<gene>
    <name evidence="5" type="ORF">EJO69_04815</name>
</gene>
<keyword evidence="3" id="KW-0456">Lyase</keyword>
<dbReference type="Gene3D" id="3.40.50.1100">
    <property type="match status" value="2"/>
</dbReference>
<dbReference type="AlphaFoldDB" id="A0A3Q8WTE4"/>
<dbReference type="KEGG" id="fsl:EJO69_04815"/>
<proteinExistence type="predicted"/>
<dbReference type="InterPro" id="IPR050147">
    <property type="entry name" value="Ser/Thr_Dehydratase"/>
</dbReference>
<protein>
    <submittedName>
        <fullName evidence="5">Pyridoxal-phosphate dependent enzyme</fullName>
    </submittedName>
</protein>
<keyword evidence="2" id="KW-0663">Pyridoxal phosphate</keyword>
<dbReference type="PANTHER" id="PTHR48078:SF6">
    <property type="entry name" value="L-THREONINE DEHYDRATASE CATABOLIC TDCB"/>
    <property type="match status" value="1"/>
</dbReference>
<dbReference type="GO" id="GO:0004794">
    <property type="term" value="F:threonine deaminase activity"/>
    <property type="evidence" value="ECO:0007669"/>
    <property type="project" value="TreeGrafter"/>
</dbReference>
<evidence type="ECO:0000256" key="3">
    <source>
        <dbReference type="ARBA" id="ARBA00023239"/>
    </source>
</evidence>
<dbReference type="EMBL" id="CP034438">
    <property type="protein sequence ID" value="AZN29704.1"/>
    <property type="molecule type" value="Genomic_DNA"/>
</dbReference>
<accession>A0A3Q8WTE4</accession>
<dbReference type="Proteomes" id="UP000270021">
    <property type="component" value="Chromosome"/>
</dbReference>
<dbReference type="Pfam" id="PF00291">
    <property type="entry name" value="PALP"/>
    <property type="match status" value="1"/>
</dbReference>
<dbReference type="OrthoDB" id="9778118at2"/>
<dbReference type="SUPFAM" id="SSF53686">
    <property type="entry name" value="Tryptophan synthase beta subunit-like PLP-dependent enzymes"/>
    <property type="match status" value="1"/>
</dbReference>
<dbReference type="InterPro" id="IPR001926">
    <property type="entry name" value="TrpB-like_PALP"/>
</dbReference>
<evidence type="ECO:0000256" key="1">
    <source>
        <dbReference type="ARBA" id="ARBA00001933"/>
    </source>
</evidence>
<evidence type="ECO:0000313" key="5">
    <source>
        <dbReference type="EMBL" id="AZN29704.1"/>
    </source>
</evidence>
<dbReference type="GO" id="GO:0003941">
    <property type="term" value="F:L-serine ammonia-lyase activity"/>
    <property type="evidence" value="ECO:0007669"/>
    <property type="project" value="TreeGrafter"/>
</dbReference>
<evidence type="ECO:0000256" key="2">
    <source>
        <dbReference type="ARBA" id="ARBA00022898"/>
    </source>
</evidence>
<dbReference type="GO" id="GO:0009097">
    <property type="term" value="P:isoleucine biosynthetic process"/>
    <property type="evidence" value="ECO:0007669"/>
    <property type="project" value="TreeGrafter"/>
</dbReference>
<keyword evidence="6" id="KW-1185">Reference proteome</keyword>
<evidence type="ECO:0000313" key="6">
    <source>
        <dbReference type="Proteomes" id="UP000270021"/>
    </source>
</evidence>